<evidence type="ECO:0000313" key="2">
    <source>
        <dbReference type="Proteomes" id="UP000327191"/>
    </source>
</evidence>
<gene>
    <name evidence="1" type="ORF">PS938_05415</name>
</gene>
<proteinExistence type="predicted"/>
<dbReference type="AlphaFoldDB" id="A0A5E7VLJ6"/>
<organism evidence="1 2">
    <name type="scientific">Pseudomonas fluorescens</name>
    <dbReference type="NCBI Taxonomy" id="294"/>
    <lineage>
        <taxon>Bacteria</taxon>
        <taxon>Pseudomonadati</taxon>
        <taxon>Pseudomonadota</taxon>
        <taxon>Gammaproteobacteria</taxon>
        <taxon>Pseudomonadales</taxon>
        <taxon>Pseudomonadaceae</taxon>
        <taxon>Pseudomonas</taxon>
    </lineage>
</organism>
<dbReference type="Proteomes" id="UP000327191">
    <property type="component" value="Unassembled WGS sequence"/>
</dbReference>
<evidence type="ECO:0000313" key="1">
    <source>
        <dbReference type="EMBL" id="VVQ23467.1"/>
    </source>
</evidence>
<reference evidence="1 2" key="1">
    <citation type="submission" date="2019-09" db="EMBL/GenBank/DDBJ databases">
        <authorList>
            <person name="Chandra G."/>
            <person name="Truman W A."/>
        </authorList>
    </citation>
    <scope>NUCLEOTIDE SEQUENCE [LARGE SCALE GENOMIC DNA]</scope>
    <source>
        <strain evidence="1">PS938</strain>
    </source>
</reference>
<dbReference type="EMBL" id="CABVJE010000031">
    <property type="protein sequence ID" value="VVQ23467.1"/>
    <property type="molecule type" value="Genomic_DNA"/>
</dbReference>
<name>A0A5E7VLJ6_PSEFL</name>
<sequence length="82" mass="9237">MQLRFTSFAVVSLRRDFHPQDCAHAGRTQKTPFYDGVCLTFGYFLTGAVTLGKNLPFSTRHALVLILPTSVWSSPKLATYWV</sequence>
<accession>A0A5E7VLJ6</accession>
<protein>
    <submittedName>
        <fullName evidence="1">Uncharacterized protein</fullName>
    </submittedName>
</protein>